<evidence type="ECO:0000313" key="4">
    <source>
        <dbReference type="EMBL" id="CAG5003832.1"/>
    </source>
</evidence>
<keyword evidence="2" id="KW-0732">Signal</keyword>
<dbReference type="InterPro" id="IPR000884">
    <property type="entry name" value="TSP1_rpt"/>
</dbReference>
<feature type="compositionally biased region" description="Basic residues" evidence="1">
    <location>
        <begin position="338"/>
        <end position="350"/>
    </location>
</feature>
<dbReference type="Proteomes" id="UP000691718">
    <property type="component" value="Unassembled WGS sequence"/>
</dbReference>
<dbReference type="EMBL" id="CAJQZP010000969">
    <property type="protein sequence ID" value="CAG5003832.1"/>
    <property type="molecule type" value="Genomic_DNA"/>
</dbReference>
<dbReference type="InterPro" id="IPR009465">
    <property type="entry name" value="Spondin_N"/>
</dbReference>
<dbReference type="PROSITE" id="PS50092">
    <property type="entry name" value="TSP1"/>
    <property type="match status" value="1"/>
</dbReference>
<accession>A0A8S3X866</accession>
<protein>
    <submittedName>
        <fullName evidence="4">(apollo) hypothetical protein</fullName>
    </submittedName>
</protein>
<sequence>MLLINKMALLALLLLPAVSATALSPGDTDACNPDKMTVYRMVLHTYWTREKFPKHYPDWRPPAQWSRIYGVSHNRQYVLFRLGRRVSLPVRQFAESGRSDNLSSGPGTFDVFGAAPISQGSGRTEAEFFVDGNHSRVSVMTKMVPSPDWFIGVDSFDLCVDGNWIDSITIEVDPLDAGTDNGFTFTAPNWPTAPQGVAYRITSKYPSHPAGSFFYPHLRRLPPIATFQFIKLREYELSEVFHRESDDRKYDVLKLDKLSHNNIDVLDGNRALSIAEEVEREEQAPKIYSEGSVTTSEGAYSYYSLSNTTVSTTEEPRSANELPTSGPTASERSALRSLARRYRARRRRKLRADSTDPAERRKRKRAKLLDCRVSDWGEWSPCRSDGGCVGSALRTRRIIRRQRPGGSPCPPTAQSRWCAINCTTTLQEDWHNNLT</sequence>
<reference evidence="4" key="1">
    <citation type="submission" date="2021-04" db="EMBL/GenBank/DDBJ databases">
        <authorList>
            <person name="Tunstrom K."/>
        </authorList>
    </citation>
    <scope>NUCLEOTIDE SEQUENCE</scope>
</reference>
<comment type="caution">
    <text evidence="4">The sequence shown here is derived from an EMBL/GenBank/DDBJ whole genome shotgun (WGS) entry which is preliminary data.</text>
</comment>
<dbReference type="Pfam" id="PF06468">
    <property type="entry name" value="Spond_N"/>
    <property type="match status" value="1"/>
</dbReference>
<proteinExistence type="predicted"/>
<dbReference type="PANTHER" id="PTHR11311:SF15">
    <property type="entry name" value="SPONDIN-2"/>
    <property type="match status" value="1"/>
</dbReference>
<dbReference type="GO" id="GO:0007155">
    <property type="term" value="P:cell adhesion"/>
    <property type="evidence" value="ECO:0007669"/>
    <property type="project" value="TreeGrafter"/>
</dbReference>
<name>A0A8S3X866_PARAO</name>
<feature type="chain" id="PRO_5035948142" evidence="2">
    <location>
        <begin position="23"/>
        <end position="435"/>
    </location>
</feature>
<keyword evidence="5" id="KW-1185">Reference proteome</keyword>
<dbReference type="PANTHER" id="PTHR11311">
    <property type="entry name" value="SPONDIN"/>
    <property type="match status" value="1"/>
</dbReference>
<dbReference type="PROSITE" id="PS51020">
    <property type="entry name" value="SPONDIN"/>
    <property type="match status" value="1"/>
</dbReference>
<organism evidence="4 5">
    <name type="scientific">Parnassius apollo</name>
    <name type="common">Apollo butterfly</name>
    <name type="synonym">Papilio apollo</name>
    <dbReference type="NCBI Taxonomy" id="110799"/>
    <lineage>
        <taxon>Eukaryota</taxon>
        <taxon>Metazoa</taxon>
        <taxon>Ecdysozoa</taxon>
        <taxon>Arthropoda</taxon>
        <taxon>Hexapoda</taxon>
        <taxon>Insecta</taxon>
        <taxon>Pterygota</taxon>
        <taxon>Neoptera</taxon>
        <taxon>Endopterygota</taxon>
        <taxon>Lepidoptera</taxon>
        <taxon>Glossata</taxon>
        <taxon>Ditrysia</taxon>
        <taxon>Papilionoidea</taxon>
        <taxon>Papilionidae</taxon>
        <taxon>Parnassiinae</taxon>
        <taxon>Parnassini</taxon>
        <taxon>Parnassius</taxon>
        <taxon>Parnassius</taxon>
    </lineage>
</organism>
<feature type="signal peptide" evidence="2">
    <location>
        <begin position="1"/>
        <end position="22"/>
    </location>
</feature>
<dbReference type="OrthoDB" id="6090599at2759"/>
<gene>
    <name evidence="4" type="ORF">PAPOLLO_LOCUS14294</name>
</gene>
<dbReference type="InterPro" id="IPR051418">
    <property type="entry name" value="Spondin/Thrombospondin_T1"/>
</dbReference>
<dbReference type="GO" id="GO:0031012">
    <property type="term" value="C:extracellular matrix"/>
    <property type="evidence" value="ECO:0007669"/>
    <property type="project" value="TreeGrafter"/>
</dbReference>
<dbReference type="NCBIfam" id="NF038123">
    <property type="entry name" value="NF038123_dom"/>
    <property type="match status" value="1"/>
</dbReference>
<dbReference type="AlphaFoldDB" id="A0A8S3X866"/>
<feature type="domain" description="Spondin" evidence="3">
    <location>
        <begin position="27"/>
        <end position="209"/>
    </location>
</feature>
<evidence type="ECO:0000259" key="3">
    <source>
        <dbReference type="PROSITE" id="PS51020"/>
    </source>
</evidence>
<evidence type="ECO:0000256" key="2">
    <source>
        <dbReference type="SAM" id="SignalP"/>
    </source>
</evidence>
<evidence type="ECO:0000256" key="1">
    <source>
        <dbReference type="SAM" id="MobiDB-lite"/>
    </source>
</evidence>
<evidence type="ECO:0000313" key="5">
    <source>
        <dbReference type="Proteomes" id="UP000691718"/>
    </source>
</evidence>
<feature type="region of interest" description="Disordered" evidence="1">
    <location>
        <begin position="308"/>
        <end position="364"/>
    </location>
</feature>